<keyword evidence="5" id="KW-0602">Photosynthesis</keyword>
<dbReference type="OrthoDB" id="738517at2759"/>
<reference evidence="18 19" key="1">
    <citation type="journal article" date="2015" name="Plant Cell">
        <title>Oil accumulation by the oleaginous diatom Fistulifera solaris as revealed by the genome and transcriptome.</title>
        <authorList>
            <person name="Tanaka T."/>
            <person name="Maeda Y."/>
            <person name="Veluchamy A."/>
            <person name="Tanaka M."/>
            <person name="Abida H."/>
            <person name="Marechal E."/>
            <person name="Bowler C."/>
            <person name="Muto M."/>
            <person name="Sunaga Y."/>
            <person name="Tanaka M."/>
            <person name="Yoshino T."/>
            <person name="Taniguchi T."/>
            <person name="Fukuda Y."/>
            <person name="Nemoto M."/>
            <person name="Matsumoto M."/>
            <person name="Wong P.S."/>
            <person name="Aburatani S."/>
            <person name="Fujibuchi W."/>
        </authorList>
    </citation>
    <scope>NUCLEOTIDE SEQUENCE [LARGE SCALE GENOMIC DNA]</scope>
    <source>
        <strain evidence="18 19">JPCC DA0580</strain>
    </source>
</reference>
<feature type="domain" description="Phosphoribulokinase/uridine kinase" evidence="17">
    <location>
        <begin position="66"/>
        <end position="268"/>
    </location>
</feature>
<evidence type="ECO:0000256" key="5">
    <source>
        <dbReference type="ARBA" id="ARBA00022531"/>
    </source>
</evidence>
<comment type="caution">
    <text evidence="18">The sequence shown here is derived from an EMBL/GenBank/DDBJ whole genome shotgun (WGS) entry which is preliminary data.</text>
</comment>
<dbReference type="PROSITE" id="PS00567">
    <property type="entry name" value="PHOSPHORIBULOKINASE"/>
    <property type="match status" value="1"/>
</dbReference>
<name>A0A1Z5JW72_FISSO</name>
<comment type="pathway">
    <text evidence="2">Carbohydrate biosynthesis; Calvin cycle.</text>
</comment>
<evidence type="ECO:0000256" key="6">
    <source>
        <dbReference type="ARBA" id="ARBA00022567"/>
    </source>
</evidence>
<keyword evidence="11" id="KW-0067">ATP-binding</keyword>
<dbReference type="Proteomes" id="UP000198406">
    <property type="component" value="Unassembled WGS sequence"/>
</dbReference>
<keyword evidence="7" id="KW-0934">Plastid</keyword>
<evidence type="ECO:0000256" key="4">
    <source>
        <dbReference type="ARBA" id="ARBA00022528"/>
    </source>
</evidence>
<dbReference type="UniPathway" id="UPA00116"/>
<proteinExistence type="inferred from homology"/>
<evidence type="ECO:0000313" key="19">
    <source>
        <dbReference type="Proteomes" id="UP000198406"/>
    </source>
</evidence>
<dbReference type="GO" id="GO:0009507">
    <property type="term" value="C:chloroplast"/>
    <property type="evidence" value="ECO:0007669"/>
    <property type="project" value="UniProtKB-SubCell"/>
</dbReference>
<evidence type="ECO:0000256" key="14">
    <source>
        <dbReference type="ARBA" id="ARBA00047663"/>
    </source>
</evidence>
<organism evidence="18 19">
    <name type="scientific">Fistulifera solaris</name>
    <name type="common">Oleaginous diatom</name>
    <dbReference type="NCBI Taxonomy" id="1519565"/>
    <lineage>
        <taxon>Eukaryota</taxon>
        <taxon>Sar</taxon>
        <taxon>Stramenopiles</taxon>
        <taxon>Ochrophyta</taxon>
        <taxon>Bacillariophyta</taxon>
        <taxon>Bacillariophyceae</taxon>
        <taxon>Bacillariophycidae</taxon>
        <taxon>Naviculales</taxon>
        <taxon>Naviculaceae</taxon>
        <taxon>Fistulifera</taxon>
    </lineage>
</organism>
<evidence type="ECO:0000256" key="7">
    <source>
        <dbReference type="ARBA" id="ARBA00022640"/>
    </source>
</evidence>
<dbReference type="EMBL" id="BDSP01000124">
    <property type="protein sequence ID" value="GAX18068.1"/>
    <property type="molecule type" value="Genomic_DNA"/>
</dbReference>
<keyword evidence="16" id="KW-0812">Transmembrane</keyword>
<evidence type="ECO:0000256" key="8">
    <source>
        <dbReference type="ARBA" id="ARBA00022679"/>
    </source>
</evidence>
<evidence type="ECO:0000256" key="10">
    <source>
        <dbReference type="ARBA" id="ARBA00022777"/>
    </source>
</evidence>
<evidence type="ECO:0000256" key="1">
    <source>
        <dbReference type="ARBA" id="ARBA00004229"/>
    </source>
</evidence>
<dbReference type="Gene3D" id="3.40.50.300">
    <property type="entry name" value="P-loop containing nucleotide triphosphate hydrolases"/>
    <property type="match status" value="1"/>
</dbReference>
<keyword evidence="9" id="KW-0547">Nucleotide-binding</keyword>
<keyword evidence="16" id="KW-0472">Membrane</keyword>
<keyword evidence="13" id="KW-1015">Disulfide bond</keyword>
<dbReference type="EC" id="2.7.1.19" evidence="15"/>
<evidence type="ECO:0000256" key="11">
    <source>
        <dbReference type="ARBA" id="ARBA00022840"/>
    </source>
</evidence>
<protein>
    <recommendedName>
        <fullName evidence="15">Phosphoribulokinase</fullName>
        <ecNumber evidence="15">2.7.1.19</ecNumber>
    </recommendedName>
</protein>
<evidence type="ECO:0000256" key="16">
    <source>
        <dbReference type="SAM" id="Phobius"/>
    </source>
</evidence>
<dbReference type="Pfam" id="PF00485">
    <property type="entry name" value="PRK"/>
    <property type="match status" value="1"/>
</dbReference>
<dbReference type="FunFam" id="3.40.50.300:FF:000619">
    <property type="entry name" value="Phosphoribulokinase"/>
    <property type="match status" value="1"/>
</dbReference>
<dbReference type="GO" id="GO:0008974">
    <property type="term" value="F:phosphoribulokinase activity"/>
    <property type="evidence" value="ECO:0007669"/>
    <property type="project" value="UniProtKB-EC"/>
</dbReference>
<dbReference type="GO" id="GO:0019253">
    <property type="term" value="P:reductive pentose-phosphate cycle"/>
    <property type="evidence" value="ECO:0007669"/>
    <property type="project" value="UniProtKB-UniPathway"/>
</dbReference>
<keyword evidence="8 18" id="KW-0808">Transferase</keyword>
<dbReference type="NCBIfam" id="NF005655">
    <property type="entry name" value="PRK07429.1"/>
    <property type="match status" value="1"/>
</dbReference>
<feature type="transmembrane region" description="Helical" evidence="16">
    <location>
        <begin position="20"/>
        <end position="44"/>
    </location>
</feature>
<evidence type="ECO:0000256" key="3">
    <source>
        <dbReference type="ARBA" id="ARBA00009719"/>
    </source>
</evidence>
<dbReference type="InterPro" id="IPR006083">
    <property type="entry name" value="PRK/URK"/>
</dbReference>
<comment type="similarity">
    <text evidence="3 15">Belongs to the phosphoribulokinase family.</text>
</comment>
<dbReference type="GO" id="GO:0042803">
    <property type="term" value="F:protein homodimerization activity"/>
    <property type="evidence" value="ECO:0007669"/>
    <property type="project" value="UniProtKB-ARBA"/>
</dbReference>
<dbReference type="InterPro" id="IPR006082">
    <property type="entry name" value="PRK"/>
</dbReference>
<comment type="subcellular location">
    <subcellularLocation>
        <location evidence="1">Plastid</location>
        <location evidence="1">Chloroplast</location>
    </subcellularLocation>
</comment>
<dbReference type="AlphaFoldDB" id="A0A1Z5JW72"/>
<dbReference type="InParanoid" id="A0A1Z5JW72"/>
<evidence type="ECO:0000256" key="9">
    <source>
        <dbReference type="ARBA" id="ARBA00022741"/>
    </source>
</evidence>
<evidence type="ECO:0000256" key="13">
    <source>
        <dbReference type="ARBA" id="ARBA00023157"/>
    </source>
</evidence>
<gene>
    <name evidence="18" type="ORF">FisN_25Hh043</name>
</gene>
<keyword evidence="4" id="KW-0150">Chloroplast</keyword>
<evidence type="ECO:0000256" key="2">
    <source>
        <dbReference type="ARBA" id="ARBA00005215"/>
    </source>
</evidence>
<dbReference type="GO" id="GO:0005524">
    <property type="term" value="F:ATP binding"/>
    <property type="evidence" value="ECO:0007669"/>
    <property type="project" value="UniProtKB-KW"/>
</dbReference>
<keyword evidence="16" id="KW-1133">Transmembrane helix</keyword>
<evidence type="ECO:0000313" key="18">
    <source>
        <dbReference type="EMBL" id="GAX18068.1"/>
    </source>
</evidence>
<keyword evidence="10 18" id="KW-0418">Kinase</keyword>
<keyword evidence="19" id="KW-1185">Reference proteome</keyword>
<accession>A0A1Z5JW72</accession>
<evidence type="ECO:0000259" key="17">
    <source>
        <dbReference type="Pfam" id="PF00485"/>
    </source>
</evidence>
<evidence type="ECO:0000256" key="12">
    <source>
        <dbReference type="ARBA" id="ARBA00022946"/>
    </source>
</evidence>
<keyword evidence="12" id="KW-0809">Transit peptide</keyword>
<dbReference type="SUPFAM" id="SSF52540">
    <property type="entry name" value="P-loop containing nucleoside triphosphate hydrolases"/>
    <property type="match status" value="1"/>
</dbReference>
<comment type="catalytic activity">
    <reaction evidence="14 15">
        <text>D-ribulose 5-phosphate + ATP = D-ribulose 1,5-bisphosphate + ADP + H(+)</text>
        <dbReference type="Rhea" id="RHEA:19365"/>
        <dbReference type="ChEBI" id="CHEBI:15378"/>
        <dbReference type="ChEBI" id="CHEBI:30616"/>
        <dbReference type="ChEBI" id="CHEBI:57870"/>
        <dbReference type="ChEBI" id="CHEBI:58121"/>
        <dbReference type="ChEBI" id="CHEBI:456216"/>
        <dbReference type="EC" id="2.7.1.19"/>
    </reaction>
</comment>
<dbReference type="PANTHER" id="PTHR10285">
    <property type="entry name" value="URIDINE KINASE"/>
    <property type="match status" value="1"/>
</dbReference>
<dbReference type="InterPro" id="IPR027417">
    <property type="entry name" value="P-loop_NTPase"/>
</dbReference>
<keyword evidence="6" id="KW-0113">Calvin cycle</keyword>
<sequence length="415" mass="45555">MKDDNNGKHKHLSHNTVVSLFVTMKFLVVSSLIASAAAFSPVAFRPAHLRGDSQLDALKPGQTPIVIGVAADSGCGKSTFMRRLTSIFGGDVVGPLGGGFGKEGGWETNTLVSDLTTVICLDDYHLNDREGRKVTKRTALDPLENNFDLMYEQVKALKEGKTISKPIYNHVNGTLDTPETVEPTPIIIFEGLHPMHDERVRDLLDFTLYLDISPDVKLNWKIQRDMEERGHSLESILASIEARKPDFDAYIDPQKKDADLIVEVLPTELDKEDKKTLRVRCIQKLGVENFAPCYLFDEGSKIEWTPAPGKLSSPAPGIKLASYPDDYFGSDVQVLEMDGNFDNIQELVYVESALSNTNTKFYGELTQAMLALADAPGSNNGTGLMQTLAAFAIRSLYEKKAAIAKKSEKATAAAA</sequence>
<dbReference type="PRINTS" id="PR00478">
    <property type="entry name" value="PHRIBLKINASE"/>
</dbReference>
<evidence type="ECO:0000256" key="15">
    <source>
        <dbReference type="RuleBase" id="RU004082"/>
    </source>
</evidence>
<dbReference type="CDD" id="cd02026">
    <property type="entry name" value="PRK"/>
    <property type="match status" value="1"/>
</dbReference>